<proteinExistence type="inferred from homology"/>
<evidence type="ECO:0000259" key="11">
    <source>
        <dbReference type="PROSITE" id="PS51900"/>
    </source>
</evidence>
<dbReference type="InterPro" id="IPR011010">
    <property type="entry name" value="DNA_brk_join_enz"/>
</dbReference>
<comment type="similarity">
    <text evidence="9">Belongs to the 'phage' integrase family. XerC subfamily.</text>
</comment>
<feature type="active site" evidence="9">
    <location>
        <position position="169"/>
    </location>
</feature>
<sequence>MPYSRFLEYLLLEKKYSPHTVKAYEADLGSFAFFINEEFGQDDLPGVHYPQIRRWIIKLVEEGINNRSINRKISSLKAFYRFLLTTGEIEVNPLAAHKALKTKKSIQVPFSRDEVAAVIQEIEPEDFKTARDLSIIMMFYATGIRRSELIGIKLGDLDLKNQMVKVLGKRNKERYIPLLPEICRNLRSYLVYREELVSREIPFLFTTEKGIKMYENLVYRIINNYFSEASGKVKKSPHILRHSFATHLLNEGANLNAVKELLGHSSLAATQVYTHNSIAELSKVYNRAHPRQANK</sequence>
<dbReference type="InterPro" id="IPR010998">
    <property type="entry name" value="Integrase_recombinase_N"/>
</dbReference>
<dbReference type="OrthoDB" id="9801717at2"/>
<evidence type="ECO:0000256" key="4">
    <source>
        <dbReference type="ARBA" id="ARBA00022829"/>
    </source>
</evidence>
<dbReference type="Proteomes" id="UP000321954">
    <property type="component" value="Chromosome"/>
</dbReference>
<keyword evidence="4 9" id="KW-0159">Chromosome partition</keyword>
<keyword evidence="7 9" id="KW-0233">DNA recombination</keyword>
<dbReference type="InterPro" id="IPR004107">
    <property type="entry name" value="Integrase_SAM-like_N"/>
</dbReference>
<evidence type="ECO:0000256" key="6">
    <source>
        <dbReference type="ARBA" id="ARBA00023125"/>
    </source>
</evidence>
<keyword evidence="3 9" id="KW-0132">Cell division</keyword>
<dbReference type="InterPro" id="IPR044068">
    <property type="entry name" value="CB"/>
</dbReference>
<evidence type="ECO:0000313" key="13">
    <source>
        <dbReference type="Proteomes" id="UP000321954"/>
    </source>
</evidence>
<dbReference type="InterPro" id="IPR013762">
    <property type="entry name" value="Integrase-like_cat_sf"/>
</dbReference>
<dbReference type="SUPFAM" id="SSF56349">
    <property type="entry name" value="DNA breaking-rejoining enzymes"/>
    <property type="match status" value="1"/>
</dbReference>
<evidence type="ECO:0000256" key="9">
    <source>
        <dbReference type="HAMAP-Rule" id="MF_01808"/>
    </source>
</evidence>
<dbReference type="Gene3D" id="1.10.443.10">
    <property type="entry name" value="Intergrase catalytic core"/>
    <property type="match status" value="1"/>
</dbReference>
<evidence type="ECO:0000259" key="10">
    <source>
        <dbReference type="PROSITE" id="PS51898"/>
    </source>
</evidence>
<dbReference type="Pfam" id="PF00589">
    <property type="entry name" value="Phage_integrase"/>
    <property type="match status" value="1"/>
</dbReference>
<dbReference type="PROSITE" id="PS51900">
    <property type="entry name" value="CB"/>
    <property type="match status" value="1"/>
</dbReference>
<feature type="active site" evidence="9">
    <location>
        <position position="241"/>
    </location>
</feature>
<keyword evidence="8 9" id="KW-0131">Cell cycle</keyword>
<comment type="subcellular location">
    <subcellularLocation>
        <location evidence="1 9">Cytoplasm</location>
    </subcellularLocation>
</comment>
<name>A0A5B8YKG0_9FLAO</name>
<feature type="active site" description="O-(3'-phospho-DNA)-tyrosine intermediate" evidence="9">
    <location>
        <position position="273"/>
    </location>
</feature>
<dbReference type="GO" id="GO:0009037">
    <property type="term" value="F:tyrosine-based site-specific recombinase activity"/>
    <property type="evidence" value="ECO:0007669"/>
    <property type="project" value="UniProtKB-UniRule"/>
</dbReference>
<keyword evidence="2 9" id="KW-0963">Cytoplasm</keyword>
<organism evidence="12 13">
    <name type="scientific">Antarcticibacterium arcticum</name>
    <dbReference type="NCBI Taxonomy" id="2585771"/>
    <lineage>
        <taxon>Bacteria</taxon>
        <taxon>Pseudomonadati</taxon>
        <taxon>Bacteroidota</taxon>
        <taxon>Flavobacteriia</taxon>
        <taxon>Flavobacteriales</taxon>
        <taxon>Flavobacteriaceae</taxon>
        <taxon>Antarcticibacterium</taxon>
    </lineage>
</organism>
<dbReference type="GO" id="GO:0051301">
    <property type="term" value="P:cell division"/>
    <property type="evidence" value="ECO:0007669"/>
    <property type="project" value="UniProtKB-KW"/>
</dbReference>
<evidence type="ECO:0000256" key="8">
    <source>
        <dbReference type="ARBA" id="ARBA00023306"/>
    </source>
</evidence>
<evidence type="ECO:0000256" key="7">
    <source>
        <dbReference type="ARBA" id="ARBA00023172"/>
    </source>
</evidence>
<comment type="subunit">
    <text evidence="9">Forms a cyclic heterotetrameric complex composed of two molecules of XerC and two molecules of XerD.</text>
</comment>
<feature type="domain" description="Core-binding (CB)" evidence="11">
    <location>
        <begin position="1"/>
        <end position="84"/>
    </location>
</feature>
<dbReference type="Pfam" id="PF02899">
    <property type="entry name" value="Phage_int_SAM_1"/>
    <property type="match status" value="1"/>
</dbReference>
<dbReference type="InterPro" id="IPR050090">
    <property type="entry name" value="Tyrosine_recombinase_XerCD"/>
</dbReference>
<accession>A0A5B8YKG0</accession>
<dbReference type="HAMAP" id="MF_01808">
    <property type="entry name" value="Recomb_XerC_XerD"/>
    <property type="match status" value="1"/>
</dbReference>
<feature type="domain" description="Tyr recombinase" evidence="10">
    <location>
        <begin position="105"/>
        <end position="286"/>
    </location>
</feature>
<dbReference type="AlphaFoldDB" id="A0A5B8YKG0"/>
<evidence type="ECO:0000256" key="2">
    <source>
        <dbReference type="ARBA" id="ARBA00022490"/>
    </source>
</evidence>
<reference evidence="12 13" key="1">
    <citation type="submission" date="2019-08" db="EMBL/GenBank/DDBJ databases">
        <title>Antarcticibacterium arcticum sp. nov., a bacterium isolated from marine sediment of the Canadian Beaufort Sea.</title>
        <authorList>
            <person name="Lee Y.M."/>
            <person name="Baek K."/>
            <person name="Lee D.-H."/>
            <person name="Shin S.C."/>
            <person name="Jin Y.K."/>
            <person name="Park Y."/>
        </authorList>
    </citation>
    <scope>NUCLEOTIDE SEQUENCE [LARGE SCALE GENOMIC DNA]</scope>
    <source>
        <strain evidence="12 13">PAMC 28998</strain>
    </source>
</reference>
<dbReference type="RefSeq" id="WP_146833250.1">
    <property type="nucleotide sequence ID" value="NZ_CP042476.1"/>
</dbReference>
<feature type="active site" evidence="9">
    <location>
        <position position="145"/>
    </location>
</feature>
<protein>
    <recommendedName>
        <fullName evidence="9">Tyrosine recombinase XerC</fullName>
    </recommendedName>
</protein>
<dbReference type="PANTHER" id="PTHR30349:SF77">
    <property type="entry name" value="TYROSINE RECOMBINASE XERC"/>
    <property type="match status" value="1"/>
</dbReference>
<dbReference type="GO" id="GO:0003677">
    <property type="term" value="F:DNA binding"/>
    <property type="evidence" value="ECO:0007669"/>
    <property type="project" value="UniProtKB-UniRule"/>
</dbReference>
<evidence type="ECO:0000256" key="5">
    <source>
        <dbReference type="ARBA" id="ARBA00022908"/>
    </source>
</evidence>
<evidence type="ECO:0000256" key="1">
    <source>
        <dbReference type="ARBA" id="ARBA00004496"/>
    </source>
</evidence>
<dbReference type="EMBL" id="CP042476">
    <property type="protein sequence ID" value="QED37668.1"/>
    <property type="molecule type" value="Genomic_DNA"/>
</dbReference>
<dbReference type="GO" id="GO:0007059">
    <property type="term" value="P:chromosome segregation"/>
    <property type="evidence" value="ECO:0007669"/>
    <property type="project" value="UniProtKB-UniRule"/>
</dbReference>
<dbReference type="GO" id="GO:0006313">
    <property type="term" value="P:DNA transposition"/>
    <property type="evidence" value="ECO:0007669"/>
    <property type="project" value="UniProtKB-UniRule"/>
</dbReference>
<comment type="function">
    <text evidence="9">Site-specific tyrosine recombinase, which acts by catalyzing the cutting and rejoining of the recombining DNA molecules. The XerC-XerD complex is essential to convert dimers of the bacterial chromosome into monomers to permit their segregation at cell division. It also contributes to the segregational stability of plasmids.</text>
</comment>
<dbReference type="InterPro" id="IPR023009">
    <property type="entry name" value="Tyrosine_recombinase_XerC/XerD"/>
</dbReference>
<dbReference type="Gene3D" id="1.10.150.130">
    <property type="match status" value="1"/>
</dbReference>
<dbReference type="InterPro" id="IPR002104">
    <property type="entry name" value="Integrase_catalytic"/>
</dbReference>
<evidence type="ECO:0000313" key="12">
    <source>
        <dbReference type="EMBL" id="QED37668.1"/>
    </source>
</evidence>
<keyword evidence="5 9" id="KW-0229">DNA integration</keyword>
<evidence type="ECO:0000256" key="3">
    <source>
        <dbReference type="ARBA" id="ARBA00022618"/>
    </source>
</evidence>
<dbReference type="PANTHER" id="PTHR30349">
    <property type="entry name" value="PHAGE INTEGRASE-RELATED"/>
    <property type="match status" value="1"/>
</dbReference>
<dbReference type="PROSITE" id="PS51898">
    <property type="entry name" value="TYR_RECOMBINASE"/>
    <property type="match status" value="1"/>
</dbReference>
<feature type="active site" evidence="9">
    <location>
        <position position="264"/>
    </location>
</feature>
<dbReference type="KEGG" id="anp:FK178_07995"/>
<feature type="active site" evidence="9">
    <location>
        <position position="238"/>
    </location>
</feature>
<dbReference type="GO" id="GO:0005737">
    <property type="term" value="C:cytoplasm"/>
    <property type="evidence" value="ECO:0007669"/>
    <property type="project" value="UniProtKB-SubCell"/>
</dbReference>
<keyword evidence="13" id="KW-1185">Reference proteome</keyword>
<gene>
    <name evidence="9" type="primary">xerC</name>
    <name evidence="12" type="ORF">FK178_07995</name>
</gene>
<keyword evidence="6 9" id="KW-0238">DNA-binding</keyword>